<dbReference type="Proteomes" id="UP000822476">
    <property type="component" value="Unassembled WGS sequence"/>
</dbReference>
<dbReference type="AlphaFoldDB" id="A0A8S9YH85"/>
<reference evidence="1" key="1">
    <citation type="submission" date="2019-07" db="EMBL/GenBank/DDBJ databases">
        <title>Annotation for the trematode Paragonimus miyazaki's.</title>
        <authorList>
            <person name="Choi Y.-J."/>
        </authorList>
    </citation>
    <scope>NUCLEOTIDE SEQUENCE</scope>
    <source>
        <strain evidence="1">Japan</strain>
    </source>
</reference>
<sequence>MSTQMSMAISDDQLQSSNMWVPVIAPVNFEFGTPLRRTTTVFDTIHRTVSSYWLLLSCLSSPKSRESCTKPFHLFYGAHM</sequence>
<comment type="caution">
    <text evidence="1">The sequence shown here is derived from an EMBL/GenBank/DDBJ whole genome shotgun (WGS) entry which is preliminary data.</text>
</comment>
<protein>
    <submittedName>
        <fullName evidence="1">Uncharacterized protein</fullName>
    </submittedName>
</protein>
<organism evidence="1 2">
    <name type="scientific">Paragonimus skrjabini miyazakii</name>
    <dbReference type="NCBI Taxonomy" id="59628"/>
    <lineage>
        <taxon>Eukaryota</taxon>
        <taxon>Metazoa</taxon>
        <taxon>Spiralia</taxon>
        <taxon>Lophotrochozoa</taxon>
        <taxon>Platyhelminthes</taxon>
        <taxon>Trematoda</taxon>
        <taxon>Digenea</taxon>
        <taxon>Plagiorchiida</taxon>
        <taxon>Troglotremata</taxon>
        <taxon>Troglotrematidae</taxon>
        <taxon>Paragonimus</taxon>
    </lineage>
</organism>
<dbReference type="EMBL" id="JTDE01008933">
    <property type="protein sequence ID" value="KAF7234679.1"/>
    <property type="molecule type" value="Genomic_DNA"/>
</dbReference>
<name>A0A8S9YH85_9TREM</name>
<proteinExistence type="predicted"/>
<keyword evidence="2" id="KW-1185">Reference proteome</keyword>
<evidence type="ECO:0000313" key="1">
    <source>
        <dbReference type="EMBL" id="KAF7234679.1"/>
    </source>
</evidence>
<evidence type="ECO:0000313" key="2">
    <source>
        <dbReference type="Proteomes" id="UP000822476"/>
    </source>
</evidence>
<gene>
    <name evidence="1" type="ORF">EG68_11670</name>
</gene>
<accession>A0A8S9YH85</accession>